<keyword evidence="2" id="KW-1185">Reference proteome</keyword>
<reference evidence="2" key="1">
    <citation type="submission" date="2016-06" db="EMBL/GenBank/DDBJ databases">
        <title>Parallel loss of symbiosis genes in relatives of nitrogen-fixing non-legume Parasponia.</title>
        <authorList>
            <person name="Van Velzen R."/>
            <person name="Holmer R."/>
            <person name="Bu F."/>
            <person name="Rutten L."/>
            <person name="Van Zeijl A."/>
            <person name="Liu W."/>
            <person name="Santuari L."/>
            <person name="Cao Q."/>
            <person name="Sharma T."/>
            <person name="Shen D."/>
            <person name="Roswanjaya Y."/>
            <person name="Wardhani T."/>
            <person name="Kalhor M.S."/>
            <person name="Jansen J."/>
            <person name="Van den Hoogen J."/>
            <person name="Gungor B."/>
            <person name="Hartog M."/>
            <person name="Hontelez J."/>
            <person name="Verver J."/>
            <person name="Yang W.-C."/>
            <person name="Schijlen E."/>
            <person name="Repin R."/>
            <person name="Schilthuizen M."/>
            <person name="Schranz E."/>
            <person name="Heidstra R."/>
            <person name="Miyata K."/>
            <person name="Fedorova E."/>
            <person name="Kohlen W."/>
            <person name="Bisseling T."/>
            <person name="Smit S."/>
            <person name="Geurts R."/>
        </authorList>
    </citation>
    <scope>NUCLEOTIDE SEQUENCE [LARGE SCALE GENOMIC DNA]</scope>
    <source>
        <strain evidence="2">cv. RG33-2</strain>
    </source>
</reference>
<dbReference type="EMBL" id="JXTC01000098">
    <property type="protein sequence ID" value="PON89073.1"/>
    <property type="molecule type" value="Genomic_DNA"/>
</dbReference>
<protein>
    <submittedName>
        <fullName evidence="1">Uncharacterized protein</fullName>
    </submittedName>
</protein>
<proteinExistence type="predicted"/>
<name>A0A2P5EU51_TREOI</name>
<evidence type="ECO:0000313" key="1">
    <source>
        <dbReference type="EMBL" id="PON89073.1"/>
    </source>
</evidence>
<accession>A0A2P5EU51</accession>
<dbReference type="AlphaFoldDB" id="A0A2P5EU51"/>
<gene>
    <name evidence="1" type="ORF">TorRG33x02_151480</name>
</gene>
<comment type="caution">
    <text evidence="1">The sequence shown here is derived from an EMBL/GenBank/DDBJ whole genome shotgun (WGS) entry which is preliminary data.</text>
</comment>
<dbReference type="Proteomes" id="UP000237000">
    <property type="component" value="Unassembled WGS sequence"/>
</dbReference>
<sequence length="49" mass="5854">MMVMKFMPNQCGFRYMLFGWVNETGRCSSRRKGLICGQNFFKKKKKNLL</sequence>
<evidence type="ECO:0000313" key="2">
    <source>
        <dbReference type="Proteomes" id="UP000237000"/>
    </source>
</evidence>
<organism evidence="1 2">
    <name type="scientific">Trema orientale</name>
    <name type="common">Charcoal tree</name>
    <name type="synonym">Celtis orientalis</name>
    <dbReference type="NCBI Taxonomy" id="63057"/>
    <lineage>
        <taxon>Eukaryota</taxon>
        <taxon>Viridiplantae</taxon>
        <taxon>Streptophyta</taxon>
        <taxon>Embryophyta</taxon>
        <taxon>Tracheophyta</taxon>
        <taxon>Spermatophyta</taxon>
        <taxon>Magnoliopsida</taxon>
        <taxon>eudicotyledons</taxon>
        <taxon>Gunneridae</taxon>
        <taxon>Pentapetalae</taxon>
        <taxon>rosids</taxon>
        <taxon>fabids</taxon>
        <taxon>Rosales</taxon>
        <taxon>Cannabaceae</taxon>
        <taxon>Trema</taxon>
    </lineage>
</organism>
<dbReference type="InParanoid" id="A0A2P5EU51"/>